<evidence type="ECO:0000313" key="3">
    <source>
        <dbReference type="Proteomes" id="UP000004030"/>
    </source>
</evidence>
<feature type="compositionally biased region" description="Basic and acidic residues" evidence="1">
    <location>
        <begin position="56"/>
        <end position="66"/>
    </location>
</feature>
<keyword evidence="3" id="KW-1185">Reference proteome</keyword>
<protein>
    <submittedName>
        <fullName evidence="2">Uncharacterized protein</fullName>
    </submittedName>
</protein>
<evidence type="ECO:0000313" key="2">
    <source>
        <dbReference type="EMBL" id="EHJ61146.1"/>
    </source>
</evidence>
<feature type="compositionally biased region" description="Basic and acidic residues" evidence="1">
    <location>
        <begin position="108"/>
        <end position="120"/>
    </location>
</feature>
<feature type="region of interest" description="Disordered" evidence="1">
    <location>
        <begin position="98"/>
        <end position="120"/>
    </location>
</feature>
<name>G6EC47_9SPHN</name>
<reference evidence="2 3" key="1">
    <citation type="journal article" date="2012" name="J. Bacteriol.">
        <title>Genome sequence of benzo(a)pyrene-degrading bacterium Novosphingobium pentaromativorans US6-1.</title>
        <authorList>
            <person name="Luo Y.R."/>
            <person name="Kang S.G."/>
            <person name="Kim S.J."/>
            <person name="Kim M.R."/>
            <person name="Li N."/>
            <person name="Lee J.H."/>
            <person name="Kwon K.K."/>
        </authorList>
    </citation>
    <scope>NUCLEOTIDE SEQUENCE [LARGE SCALE GENOMIC DNA]</scope>
    <source>
        <strain evidence="2 3">US6-1</strain>
    </source>
</reference>
<proteinExistence type="predicted"/>
<feature type="region of interest" description="Disordered" evidence="1">
    <location>
        <begin position="42"/>
        <end position="74"/>
    </location>
</feature>
<feature type="region of interest" description="Disordered" evidence="1">
    <location>
        <begin position="1"/>
        <end position="30"/>
    </location>
</feature>
<dbReference type="Proteomes" id="UP000004030">
    <property type="component" value="Unassembled WGS sequence"/>
</dbReference>
<dbReference type="AlphaFoldDB" id="G6EC47"/>
<sequence>MSEADRELAEKMMARGRVTPDKLTNRCSTPERRGDIVVCAPKQDEFRMPSTADSDPNSKEALDDGQLRAPDVAGNGIFKGKATMGFGSVTRPYIIDLSSIPQAPEGSDADKIAKGEMRAD</sequence>
<dbReference type="PATRIC" id="fig|1088721.3.peg.1897"/>
<dbReference type="EMBL" id="AGFM01000027">
    <property type="protein sequence ID" value="EHJ61146.1"/>
    <property type="molecule type" value="Genomic_DNA"/>
</dbReference>
<gene>
    <name evidence="2" type="ORF">NSU_1918</name>
</gene>
<dbReference type="eggNOG" id="ENOG5030M1R">
    <property type="taxonomic scope" value="Bacteria"/>
</dbReference>
<organism evidence="2 3">
    <name type="scientific">Novosphingobium pentaromativorans US6-1</name>
    <dbReference type="NCBI Taxonomy" id="1088721"/>
    <lineage>
        <taxon>Bacteria</taxon>
        <taxon>Pseudomonadati</taxon>
        <taxon>Pseudomonadota</taxon>
        <taxon>Alphaproteobacteria</taxon>
        <taxon>Sphingomonadales</taxon>
        <taxon>Sphingomonadaceae</taxon>
        <taxon>Novosphingobium</taxon>
    </lineage>
</organism>
<dbReference type="RefSeq" id="WP_007012833.1">
    <property type="nucleotide sequence ID" value="NZ_CP009291.1"/>
</dbReference>
<accession>G6EC47</accession>
<comment type="caution">
    <text evidence="2">The sequence shown here is derived from an EMBL/GenBank/DDBJ whole genome shotgun (WGS) entry which is preliminary data.</text>
</comment>
<evidence type="ECO:0000256" key="1">
    <source>
        <dbReference type="SAM" id="MobiDB-lite"/>
    </source>
</evidence>